<feature type="compositionally biased region" description="Gly residues" evidence="1">
    <location>
        <begin position="83"/>
        <end position="103"/>
    </location>
</feature>
<evidence type="ECO:0000313" key="3">
    <source>
        <dbReference type="Proteomes" id="UP001156905"/>
    </source>
</evidence>
<evidence type="ECO:0000313" key="2">
    <source>
        <dbReference type="EMBL" id="GLR92212.1"/>
    </source>
</evidence>
<evidence type="ECO:0000256" key="1">
    <source>
        <dbReference type="SAM" id="MobiDB-lite"/>
    </source>
</evidence>
<feature type="region of interest" description="Disordered" evidence="1">
    <location>
        <begin position="57"/>
        <end position="103"/>
    </location>
</feature>
<accession>A0ABQ6BD13</accession>
<evidence type="ECO:0008006" key="4">
    <source>
        <dbReference type="Google" id="ProtNLM"/>
    </source>
</evidence>
<comment type="caution">
    <text evidence="2">The sequence shown here is derived from an EMBL/GenBank/DDBJ whole genome shotgun (WGS) entry which is preliminary data.</text>
</comment>
<feature type="compositionally biased region" description="Low complexity" evidence="1">
    <location>
        <begin position="57"/>
        <end position="82"/>
    </location>
</feature>
<name>A0ABQ6BD13_9BRAD</name>
<protein>
    <recommendedName>
        <fullName evidence="4">Loricrin</fullName>
    </recommendedName>
</protein>
<keyword evidence="3" id="KW-1185">Reference proteome</keyword>
<reference evidence="3" key="1">
    <citation type="journal article" date="2019" name="Int. J. Syst. Evol. Microbiol.">
        <title>The Global Catalogue of Microorganisms (GCM) 10K type strain sequencing project: providing services to taxonomists for standard genome sequencing and annotation.</title>
        <authorList>
            <consortium name="The Broad Institute Genomics Platform"/>
            <consortium name="The Broad Institute Genome Sequencing Center for Infectious Disease"/>
            <person name="Wu L."/>
            <person name="Ma J."/>
        </authorList>
    </citation>
    <scope>NUCLEOTIDE SEQUENCE [LARGE SCALE GENOMIC DNA]</scope>
    <source>
        <strain evidence="3">NBRC 102520</strain>
    </source>
</reference>
<organism evidence="2 3">
    <name type="scientific">Bradyrhizobium iriomotense</name>
    <dbReference type="NCBI Taxonomy" id="441950"/>
    <lineage>
        <taxon>Bacteria</taxon>
        <taxon>Pseudomonadati</taxon>
        <taxon>Pseudomonadota</taxon>
        <taxon>Alphaproteobacteria</taxon>
        <taxon>Hyphomicrobiales</taxon>
        <taxon>Nitrobacteraceae</taxon>
        <taxon>Bradyrhizobium</taxon>
    </lineage>
</organism>
<sequence length="103" mass="9577">MSALIAVGATSVICFALIAHVQNRSRRRARAGAGADGGGDSYSGTSDGFSLGSWFSSDNSSLDSSGNPTDGGSCSFGSDSSDSGGGGGDCGGGGDGGGGGGGD</sequence>
<dbReference type="EMBL" id="BSOW01000072">
    <property type="protein sequence ID" value="GLR92212.1"/>
    <property type="molecule type" value="Genomic_DNA"/>
</dbReference>
<dbReference type="Proteomes" id="UP001156905">
    <property type="component" value="Unassembled WGS sequence"/>
</dbReference>
<gene>
    <name evidence="2" type="ORF">GCM10007857_89330</name>
</gene>
<proteinExistence type="predicted"/>